<sequence length="454" mass="47803">MNGMTELEAMADGLNRLVKIALDTGEASTIEEAERIFTGYRMQIVVRPDIADSVVLQAALLTAVNSGARAFLGGVSVVGARGGLLVLIPGFDSIESAVAGLGGRVANDVRKDLPTLVIGTIGSADLEPLALRITFADWCGGVVPASSGLRLAETGVFTPAGVLAGSLGVAELFQRARGGTPIACRRAVGLDLWDLRRDWLTGASGPSLDRLPSDIWMVGMGNLGQAYLWTLGLLPYGHKALRVVLQDTDVVAPSNLSTSMLTTRIMLRTKKTRAMAKWAEARGFETSIVERDFAPNFVVGPRDPSLALIGVDKALARQAIEDVGFGRVIETGLGRGPQDFLGIDLHTFPSSRPAREVWSQAGASDADITLPAYRAMLEESGDRCGTIRLAGRSIGAPFVGSVAAALAISELVRLCVGGQSYELVSIHLRDPRDFTAIEGPTLQAFNPGSVAAAA</sequence>
<proteinExistence type="predicted"/>
<dbReference type="AlphaFoldDB" id="A0A8T5VEH1"/>
<reference evidence="1" key="1">
    <citation type="journal article" date="2017" name="Syst. Appl. Microbiol.">
        <title>Soybeans inoculated with root zone soils of Canadian native legumes harbour diverse and novel Bradyrhizobium spp. that possess agricultural potential.</title>
        <authorList>
            <person name="Bromfield E.S.P."/>
            <person name="Cloutier S."/>
            <person name="Tambong J.T."/>
            <person name="Tran Thi T.V."/>
        </authorList>
    </citation>
    <scope>NUCLEOTIDE SEQUENCE</scope>
    <source>
        <strain evidence="1">1S5</strain>
    </source>
</reference>
<evidence type="ECO:0000313" key="2">
    <source>
        <dbReference type="Proteomes" id="UP000551709"/>
    </source>
</evidence>
<organism evidence="1 2">
    <name type="scientific">Bradyrhizobium barranii subsp. apii</name>
    <dbReference type="NCBI Taxonomy" id="2819348"/>
    <lineage>
        <taxon>Bacteria</taxon>
        <taxon>Pseudomonadati</taxon>
        <taxon>Pseudomonadota</taxon>
        <taxon>Alphaproteobacteria</taxon>
        <taxon>Hyphomicrobiales</taxon>
        <taxon>Nitrobacteraceae</taxon>
        <taxon>Bradyrhizobium</taxon>
        <taxon>Bradyrhizobium barranii</taxon>
    </lineage>
</organism>
<evidence type="ECO:0000313" key="1">
    <source>
        <dbReference type="EMBL" id="UPT89810.1"/>
    </source>
</evidence>
<gene>
    <name evidence="1" type="ORF">HAP41_0000013010</name>
</gene>
<dbReference type="RefSeq" id="WP_166101380.1">
    <property type="nucleotide sequence ID" value="NZ_CP096255.1"/>
</dbReference>
<protein>
    <submittedName>
        <fullName evidence="1">Uncharacterized protein</fullName>
    </submittedName>
</protein>
<accession>A0A8T5VEH1</accession>
<dbReference type="Proteomes" id="UP000551709">
    <property type="component" value="Chromosome"/>
</dbReference>
<name>A0A8T5VEH1_9BRAD</name>
<dbReference type="EMBL" id="CP096255">
    <property type="protein sequence ID" value="UPT89810.1"/>
    <property type="molecule type" value="Genomic_DNA"/>
</dbReference>
<reference evidence="1" key="2">
    <citation type="submission" date="2022-04" db="EMBL/GenBank/DDBJ databases">
        <authorList>
            <person name="Bromfield E.S.P."/>
            <person name="Cloutier S."/>
        </authorList>
    </citation>
    <scope>NUCLEOTIDE SEQUENCE</scope>
    <source>
        <strain evidence="1">1S5</strain>
    </source>
</reference>